<dbReference type="Pfam" id="PF00450">
    <property type="entry name" value="Peptidase_S10"/>
    <property type="match status" value="1"/>
</dbReference>
<keyword evidence="8" id="KW-1185">Reference proteome</keyword>
<evidence type="ECO:0000256" key="5">
    <source>
        <dbReference type="ARBA" id="ARBA00023180"/>
    </source>
</evidence>
<feature type="signal peptide" evidence="6">
    <location>
        <begin position="1"/>
        <end position="22"/>
    </location>
</feature>
<dbReference type="PANTHER" id="PTHR11802">
    <property type="entry name" value="SERINE PROTEASE FAMILY S10 SERINE CARBOXYPEPTIDASE"/>
    <property type="match status" value="1"/>
</dbReference>
<dbReference type="GO" id="GO:0004185">
    <property type="term" value="F:serine-type carboxypeptidase activity"/>
    <property type="evidence" value="ECO:0007669"/>
    <property type="project" value="UniProtKB-UniRule"/>
</dbReference>
<dbReference type="Proteomes" id="UP000298493">
    <property type="component" value="Unassembled WGS sequence"/>
</dbReference>
<dbReference type="AlphaFoldDB" id="A0A4Z1P9M5"/>
<dbReference type="GO" id="GO:0000324">
    <property type="term" value="C:fungal-type vacuole"/>
    <property type="evidence" value="ECO:0007669"/>
    <property type="project" value="TreeGrafter"/>
</dbReference>
<keyword evidence="4 6" id="KW-0378">Hydrolase</keyword>
<evidence type="ECO:0000256" key="1">
    <source>
        <dbReference type="ARBA" id="ARBA00009431"/>
    </source>
</evidence>
<gene>
    <name evidence="7" type="ORF">E6O75_ATG06070</name>
</gene>
<dbReference type="EC" id="3.4.16.-" evidence="6"/>
<dbReference type="OrthoDB" id="443318at2759"/>
<evidence type="ECO:0000313" key="8">
    <source>
        <dbReference type="Proteomes" id="UP000298493"/>
    </source>
</evidence>
<evidence type="ECO:0000256" key="4">
    <source>
        <dbReference type="ARBA" id="ARBA00022801"/>
    </source>
</evidence>
<dbReference type="STRING" id="86259.A0A4Z1P9M5"/>
<feature type="chain" id="PRO_5021510340" description="Carboxypeptidase" evidence="6">
    <location>
        <begin position="23"/>
        <end position="491"/>
    </location>
</feature>
<dbReference type="PANTHER" id="PTHR11802:SF453">
    <property type="entry name" value="S1, PUTATIVE-RELATED"/>
    <property type="match status" value="1"/>
</dbReference>
<evidence type="ECO:0000256" key="2">
    <source>
        <dbReference type="ARBA" id="ARBA00022645"/>
    </source>
</evidence>
<keyword evidence="5" id="KW-0325">Glycoprotein</keyword>
<comment type="similarity">
    <text evidence="1 6">Belongs to the peptidase S10 family.</text>
</comment>
<comment type="caution">
    <text evidence="7">The sequence shown here is derived from an EMBL/GenBank/DDBJ whole genome shotgun (WGS) entry which is preliminary data.</text>
</comment>
<dbReference type="InterPro" id="IPR029058">
    <property type="entry name" value="AB_hydrolase_fold"/>
</dbReference>
<evidence type="ECO:0000313" key="7">
    <source>
        <dbReference type="EMBL" id="TID18949.1"/>
    </source>
</evidence>
<accession>A0A4Z1P9M5</accession>
<evidence type="ECO:0000256" key="6">
    <source>
        <dbReference type="RuleBase" id="RU361156"/>
    </source>
</evidence>
<dbReference type="GO" id="GO:0006508">
    <property type="term" value="P:proteolysis"/>
    <property type="evidence" value="ECO:0007669"/>
    <property type="project" value="UniProtKB-KW"/>
</dbReference>
<keyword evidence="2 6" id="KW-0121">Carboxypeptidase</keyword>
<dbReference type="InterPro" id="IPR018202">
    <property type="entry name" value="Ser_caboxypep_ser_AS"/>
</dbReference>
<dbReference type="SUPFAM" id="SSF53474">
    <property type="entry name" value="alpha/beta-Hydrolases"/>
    <property type="match status" value="1"/>
</dbReference>
<dbReference type="Gene3D" id="3.40.50.1820">
    <property type="entry name" value="alpha/beta hydrolase"/>
    <property type="match status" value="1"/>
</dbReference>
<reference evidence="7 8" key="1">
    <citation type="submission" date="2019-04" db="EMBL/GenBank/DDBJ databases">
        <title>High contiguity whole genome sequence and gene annotation resource for two Venturia nashicola isolates.</title>
        <authorList>
            <person name="Prokchorchik M."/>
            <person name="Won K."/>
            <person name="Lee Y."/>
            <person name="Choi E.D."/>
            <person name="Segonzac C."/>
            <person name="Sohn K.H."/>
        </authorList>
    </citation>
    <scope>NUCLEOTIDE SEQUENCE [LARGE SCALE GENOMIC DNA]</scope>
    <source>
        <strain evidence="7 8">PRI2</strain>
    </source>
</reference>
<dbReference type="EMBL" id="SNSC02000013">
    <property type="protein sequence ID" value="TID18949.1"/>
    <property type="molecule type" value="Genomic_DNA"/>
</dbReference>
<organism evidence="7 8">
    <name type="scientific">Venturia nashicola</name>
    <dbReference type="NCBI Taxonomy" id="86259"/>
    <lineage>
        <taxon>Eukaryota</taxon>
        <taxon>Fungi</taxon>
        <taxon>Dikarya</taxon>
        <taxon>Ascomycota</taxon>
        <taxon>Pezizomycotina</taxon>
        <taxon>Dothideomycetes</taxon>
        <taxon>Pleosporomycetidae</taxon>
        <taxon>Venturiales</taxon>
        <taxon>Venturiaceae</taxon>
        <taxon>Venturia</taxon>
    </lineage>
</organism>
<dbReference type="InterPro" id="IPR001563">
    <property type="entry name" value="Peptidase_S10"/>
</dbReference>
<name>A0A4Z1P9M5_9PEZI</name>
<proteinExistence type="inferred from homology"/>
<dbReference type="PROSITE" id="PS00131">
    <property type="entry name" value="CARBOXYPEPT_SER_SER"/>
    <property type="match status" value="1"/>
</dbReference>
<evidence type="ECO:0000256" key="3">
    <source>
        <dbReference type="ARBA" id="ARBA00022670"/>
    </source>
</evidence>
<keyword evidence="6" id="KW-0732">Signal</keyword>
<sequence length="491" mass="54974">MRSIAPLSLASLLAVLSLTVIAVPLDAAPANQWGEPLTEEWIPRDRSHFVKRNGANITIFEHAATQSKLEYVSDSGICEMTKGVKSRSGYLTVGDNMNMWFWNFDARKDPETAPLVAWFNGGPGCSSMIGLMQEHGPCAFNKGVEPENNTYSWNNYANMIYIDQPIGTGFSYGTNLANSSATASPYVWKLLQNFYSAFPQYKSREFGIYSESYGGHYVPEFTSYILQQNKAIDEGKIKGEKIKIVAIGINNGWTNPYDQYKAMIDFGANNTYKKLISAQQYTTYTNTLNSRCKPQLEQCWKTDSNYDCQRAMLTCKAGIESPMSRADFNVYDVRHPQKDPLPPETYLQYLARADVMSAIGAKKKYEECPIGPNRKFAATGDDSRNFQPVLQDIVKAGVQVLIWAGDTDWICNWMGNLATANSVKYPGQTKFVAAPLQPYTVNGKKKGEFKQVDNLAFLKIFEAGHEAAYYQPEASLQAFVQTMQRTPLKST</sequence>
<keyword evidence="3 6" id="KW-0645">Protease</keyword>
<dbReference type="Gene3D" id="1.10.287.410">
    <property type="match status" value="1"/>
</dbReference>
<protein>
    <recommendedName>
        <fullName evidence="6">Carboxypeptidase</fullName>
        <ecNumber evidence="6">3.4.16.-</ecNumber>
    </recommendedName>
</protein>
<dbReference type="PRINTS" id="PR00724">
    <property type="entry name" value="CRBOXYPTASEC"/>
</dbReference>